<dbReference type="GO" id="GO:0030435">
    <property type="term" value="P:sporulation resulting in formation of a cellular spore"/>
    <property type="evidence" value="ECO:0007669"/>
    <property type="project" value="InterPro"/>
</dbReference>
<comment type="caution">
    <text evidence="2">The sequence shown here is derived from an EMBL/GenBank/DDBJ whole genome shotgun (WGS) entry which is preliminary data.</text>
</comment>
<dbReference type="NCBIfam" id="TIGR02898">
    <property type="entry name" value="spore_YhcN_YlaJ"/>
    <property type="match status" value="1"/>
</dbReference>
<dbReference type="InterPro" id="IPR014247">
    <property type="entry name" value="Spore_lipoprot_YhcN/YlaJ"/>
</dbReference>
<keyword evidence="2" id="KW-0449">Lipoprotein</keyword>
<dbReference type="EMBL" id="SMAN01000001">
    <property type="protein sequence ID" value="TCT26919.1"/>
    <property type="molecule type" value="Genomic_DNA"/>
</dbReference>
<proteinExistence type="predicted"/>
<dbReference type="OrthoDB" id="2381329at2"/>
<reference evidence="2 3" key="1">
    <citation type="submission" date="2019-03" db="EMBL/GenBank/DDBJ databases">
        <title>Genomic Encyclopedia of Type Strains, Phase IV (KMG-IV): sequencing the most valuable type-strain genomes for metagenomic binning, comparative biology and taxonomic classification.</title>
        <authorList>
            <person name="Goeker M."/>
        </authorList>
    </citation>
    <scope>NUCLEOTIDE SEQUENCE [LARGE SCALE GENOMIC DNA]</scope>
    <source>
        <strain evidence="2 3">DSM 25894</strain>
    </source>
</reference>
<dbReference type="Proteomes" id="UP000294650">
    <property type="component" value="Unassembled WGS sequence"/>
</dbReference>
<evidence type="ECO:0000256" key="1">
    <source>
        <dbReference type="SAM" id="MobiDB-lite"/>
    </source>
</evidence>
<name>A0A4R3NB99_9BACI</name>
<dbReference type="Pfam" id="PF09580">
    <property type="entry name" value="Spore_YhcN_YlaJ"/>
    <property type="match status" value="1"/>
</dbReference>
<gene>
    <name evidence="2" type="ORF">EDD68_101276</name>
</gene>
<dbReference type="AlphaFoldDB" id="A0A4R3NB99"/>
<dbReference type="RefSeq" id="WP_132370353.1">
    <property type="nucleotide sequence ID" value="NZ_SMAN01000001.1"/>
</dbReference>
<feature type="region of interest" description="Disordered" evidence="1">
    <location>
        <begin position="150"/>
        <end position="193"/>
    </location>
</feature>
<sequence>MQKWLFFIGPLILLLAACNHETENFNHDQNQWIHVRDSEDNHNRSLSNTEQAQYLAELAVRVPNVNDATAIVFGPYTVVGIDVDKDLDRARVGTIKYSVAEALKQDIYGRDAVVVADGDVVERIRRLSYKISQGHPDDAILDELGGIVGRYMPETPPRQPHVQEPDQNERVIPDDEEQDLNQIEHDQSTDRTQ</sequence>
<evidence type="ECO:0000313" key="3">
    <source>
        <dbReference type="Proteomes" id="UP000294650"/>
    </source>
</evidence>
<evidence type="ECO:0000313" key="2">
    <source>
        <dbReference type="EMBL" id="TCT26919.1"/>
    </source>
</evidence>
<feature type="compositionally biased region" description="Basic and acidic residues" evidence="1">
    <location>
        <begin position="161"/>
        <end position="173"/>
    </location>
</feature>
<protein>
    <submittedName>
        <fullName evidence="2">YhcN/YlaJ family sporulation lipoprotein</fullName>
    </submittedName>
</protein>
<feature type="compositionally biased region" description="Basic and acidic residues" evidence="1">
    <location>
        <begin position="182"/>
        <end position="193"/>
    </location>
</feature>
<keyword evidence="3" id="KW-1185">Reference proteome</keyword>
<organism evidence="2 3">
    <name type="scientific">Melghiribacillus thermohalophilus</name>
    <dbReference type="NCBI Taxonomy" id="1324956"/>
    <lineage>
        <taxon>Bacteria</taxon>
        <taxon>Bacillati</taxon>
        <taxon>Bacillota</taxon>
        <taxon>Bacilli</taxon>
        <taxon>Bacillales</taxon>
        <taxon>Bacillaceae</taxon>
        <taxon>Melghiribacillus</taxon>
    </lineage>
</organism>
<dbReference type="InterPro" id="IPR019076">
    <property type="entry name" value="Spore_lipoprot_YhcN/YlaJ-like"/>
</dbReference>
<dbReference type="PROSITE" id="PS51257">
    <property type="entry name" value="PROKAR_LIPOPROTEIN"/>
    <property type="match status" value="1"/>
</dbReference>
<accession>A0A4R3NB99</accession>